<name>A0A059BSR8_EUCGR</name>
<proteinExistence type="predicted"/>
<accession>A0A059BSR8</accession>
<dbReference type="AlphaFoldDB" id="A0A059BSR8"/>
<sequence length="90" mass="10389">MMTGFHWSYLQSWLNLDRLNQFGTMNMRDITSGSITCHNECTTDFHQRYNKLFHALNDQLRIYYSVSNFSVSPNCTNGIESGLLKGVETS</sequence>
<protein>
    <submittedName>
        <fullName evidence="1">Uncharacterized protein</fullName>
    </submittedName>
</protein>
<dbReference type="InParanoid" id="A0A059BSR8"/>
<dbReference type="EMBL" id="KK198758">
    <property type="protein sequence ID" value="KCW68999.1"/>
    <property type="molecule type" value="Genomic_DNA"/>
</dbReference>
<gene>
    <name evidence="1" type="ORF">EUGRSUZ_F02559</name>
</gene>
<dbReference type="Gramene" id="KCW68999">
    <property type="protein sequence ID" value="KCW68999"/>
    <property type="gene ID" value="EUGRSUZ_F02559"/>
</dbReference>
<reference evidence="1" key="1">
    <citation type="submission" date="2013-07" db="EMBL/GenBank/DDBJ databases">
        <title>The genome of Eucalyptus grandis.</title>
        <authorList>
            <person name="Schmutz J."/>
            <person name="Hayes R."/>
            <person name="Myburg A."/>
            <person name="Tuskan G."/>
            <person name="Grattapaglia D."/>
            <person name="Rokhsar D.S."/>
        </authorList>
    </citation>
    <scope>NUCLEOTIDE SEQUENCE</scope>
    <source>
        <tissue evidence="1">Leaf extractions</tissue>
    </source>
</reference>
<organism evidence="1">
    <name type="scientific">Eucalyptus grandis</name>
    <name type="common">Flooded gum</name>
    <dbReference type="NCBI Taxonomy" id="71139"/>
    <lineage>
        <taxon>Eukaryota</taxon>
        <taxon>Viridiplantae</taxon>
        <taxon>Streptophyta</taxon>
        <taxon>Embryophyta</taxon>
        <taxon>Tracheophyta</taxon>
        <taxon>Spermatophyta</taxon>
        <taxon>Magnoliopsida</taxon>
        <taxon>eudicotyledons</taxon>
        <taxon>Gunneridae</taxon>
        <taxon>Pentapetalae</taxon>
        <taxon>rosids</taxon>
        <taxon>malvids</taxon>
        <taxon>Myrtales</taxon>
        <taxon>Myrtaceae</taxon>
        <taxon>Myrtoideae</taxon>
        <taxon>Eucalypteae</taxon>
        <taxon>Eucalyptus</taxon>
    </lineage>
</organism>
<evidence type="ECO:0000313" key="1">
    <source>
        <dbReference type="EMBL" id="KCW68999.1"/>
    </source>
</evidence>